<evidence type="ECO:0000313" key="1">
    <source>
        <dbReference type="EMBL" id="BAV98508.1"/>
    </source>
</evidence>
<dbReference type="EMBL" id="AP014940">
    <property type="protein sequence ID" value="BAV98508.1"/>
    <property type="molecule type" value="Genomic_DNA"/>
</dbReference>
<gene>
    <name evidence="1" type="ORF">LEN_3021</name>
</gene>
<proteinExistence type="predicted"/>
<dbReference type="KEGG" id="lem:LEN_3021"/>
<dbReference type="GeneID" id="83064851"/>
<protein>
    <submittedName>
        <fullName evidence="1">Uncharacterized protein</fullName>
    </submittedName>
</protein>
<name>A0AAU9APL2_LYSEN</name>
<evidence type="ECO:0000313" key="2">
    <source>
        <dbReference type="Proteomes" id="UP000218824"/>
    </source>
</evidence>
<sequence>MADTIALMLSQSGGPPFHSVGYVNHAIGPILTRNGWDVRSFEPPRNDLGEEAMLPYGLAGQLTRFDADAPPHIALFDATGTAARSPARGWARHNAVLYHGLAYGAGAWIANPAVDLHLANSPYLADVLRSLFAFPNWRQRRVLNPRGLMRTKSIRLPLPSVEYPDGHPGFAHGADLPPALLRELDSGATVWGHALQPGKQDWLATLSILYWLNELRTAPLPPIRLFVSEHSLTEDVRRGLDAMLAPAGRSCADYFVRVPHLSQAALFRLMRGCRFGLAYNRFPEPFGFYVLESVHQGCPVYTNGVGNNRHLLPAEHGINVYENFDMVEDAGGQRDPVAWRGVAERILRDLGQGDVVRVQCERGASVIKSTWNLDNFENDLTEVLRDLDGAMEPQIDFDAMRVRLGSVVRGVDAATGRCLSDYAHCRLVPEAMEAVVRLQGRLCRELQAGEMERVEREFGLFVSGVLTVAED</sequence>
<dbReference type="RefSeq" id="WP_096378961.1">
    <property type="nucleotide sequence ID" value="NZ_AP014940.1"/>
</dbReference>
<dbReference type="Proteomes" id="UP000218824">
    <property type="component" value="Chromosome"/>
</dbReference>
<dbReference type="AlphaFoldDB" id="A0AAU9APL2"/>
<organism evidence="1 2">
    <name type="scientific">Lysobacter enzymogenes</name>
    <dbReference type="NCBI Taxonomy" id="69"/>
    <lineage>
        <taxon>Bacteria</taxon>
        <taxon>Pseudomonadati</taxon>
        <taxon>Pseudomonadota</taxon>
        <taxon>Gammaproteobacteria</taxon>
        <taxon>Lysobacterales</taxon>
        <taxon>Lysobacteraceae</taxon>
        <taxon>Lysobacter</taxon>
    </lineage>
</organism>
<dbReference type="Gene3D" id="3.40.50.2000">
    <property type="entry name" value="Glycogen Phosphorylase B"/>
    <property type="match status" value="1"/>
</dbReference>
<dbReference type="SUPFAM" id="SSF53756">
    <property type="entry name" value="UDP-Glycosyltransferase/glycogen phosphorylase"/>
    <property type="match status" value="1"/>
</dbReference>
<accession>A0AAU9APL2</accession>
<reference evidence="1 2" key="1">
    <citation type="journal article" date="2017" name="DNA Res.">
        <title>Complete genome sequence and expression profile of the commercial lytic enzyme producer Lysobacter enzymogenes M497-1.</title>
        <authorList>
            <person name="Takami H."/>
            <person name="Toyoda A."/>
            <person name="Uchiyama I."/>
            <person name="Itoh T."/>
            <person name="Takaki Y."/>
            <person name="Arai W."/>
            <person name="Nishi S."/>
            <person name="Kawai M."/>
            <person name="Shinya K."/>
            <person name="Ikeda H."/>
        </authorList>
    </citation>
    <scope>NUCLEOTIDE SEQUENCE [LARGE SCALE GENOMIC DNA]</scope>
    <source>
        <strain evidence="1 2">M497-1</strain>
    </source>
</reference>